<gene>
    <name evidence="1" type="ORF">MENTE1834_LOCUS41562</name>
</gene>
<evidence type="ECO:0000313" key="2">
    <source>
        <dbReference type="Proteomes" id="UP001497535"/>
    </source>
</evidence>
<sequence length="218" mass="24578">MSSKSEEVKKLEPIFTTNPAELKGEIINVSLKKYLTLGIVCDWNRTCAREFVQVERVILESPAHVSGVLPGDIIVYINQKCILGTTGEDVDKILTSFSVGDVVNFQFCRGYAFQESIGNRSDAEVFIANICELVKMLTLNLDIDSLTERAVVSGLALMTKHVCVEEKIKMGETGIIEIITKLVDDKFMVDGWYEIMEVGWSFLFSIIGKYKYFFIFMV</sequence>
<organism evidence="1 2">
    <name type="scientific">Meloidogyne enterolobii</name>
    <name type="common">Root-knot nematode worm</name>
    <name type="synonym">Meloidogyne mayaguensis</name>
    <dbReference type="NCBI Taxonomy" id="390850"/>
    <lineage>
        <taxon>Eukaryota</taxon>
        <taxon>Metazoa</taxon>
        <taxon>Ecdysozoa</taxon>
        <taxon>Nematoda</taxon>
        <taxon>Chromadorea</taxon>
        <taxon>Rhabditida</taxon>
        <taxon>Tylenchina</taxon>
        <taxon>Tylenchomorpha</taxon>
        <taxon>Tylenchoidea</taxon>
        <taxon>Meloidogynidae</taxon>
        <taxon>Meloidogyninae</taxon>
        <taxon>Meloidogyne</taxon>
    </lineage>
</organism>
<dbReference type="EMBL" id="CAVMJV010000103">
    <property type="protein sequence ID" value="CAK5098267.1"/>
    <property type="molecule type" value="Genomic_DNA"/>
</dbReference>
<reference evidence="1" key="1">
    <citation type="submission" date="2023-11" db="EMBL/GenBank/DDBJ databases">
        <authorList>
            <person name="Poullet M."/>
        </authorList>
    </citation>
    <scope>NUCLEOTIDE SEQUENCE</scope>
    <source>
        <strain evidence="1">E1834</strain>
    </source>
</reference>
<accession>A0ACB1ATZ7</accession>
<evidence type="ECO:0000313" key="1">
    <source>
        <dbReference type="EMBL" id="CAK5098267.1"/>
    </source>
</evidence>
<dbReference type="Proteomes" id="UP001497535">
    <property type="component" value="Unassembled WGS sequence"/>
</dbReference>
<name>A0ACB1ATZ7_MELEN</name>
<proteinExistence type="predicted"/>
<keyword evidence="2" id="KW-1185">Reference proteome</keyword>
<comment type="caution">
    <text evidence="1">The sequence shown here is derived from an EMBL/GenBank/DDBJ whole genome shotgun (WGS) entry which is preliminary data.</text>
</comment>
<protein>
    <submittedName>
        <fullName evidence="1">Uncharacterized protein</fullName>
    </submittedName>
</protein>